<organism evidence="1 2">
    <name type="scientific">Caulobacter vibrioides (strain NA1000 / CB15N)</name>
    <name type="common">Caulobacter crescentus</name>
    <dbReference type="NCBI Taxonomy" id="565050"/>
    <lineage>
        <taxon>Bacteria</taxon>
        <taxon>Pseudomonadati</taxon>
        <taxon>Pseudomonadota</taxon>
        <taxon>Alphaproteobacteria</taxon>
        <taxon>Caulobacterales</taxon>
        <taxon>Caulobacteraceae</taxon>
        <taxon>Caulobacter</taxon>
    </lineage>
</organism>
<protein>
    <recommendedName>
        <fullName evidence="3">HEAT repeat domain-containing protein</fullName>
    </recommendedName>
</protein>
<evidence type="ECO:0008006" key="3">
    <source>
        <dbReference type="Google" id="ProtNLM"/>
    </source>
</evidence>
<accession>A0A0H3CB19</accession>
<dbReference type="OrthoDB" id="7595985at2"/>
<gene>
    <name evidence="1" type="ordered locus">CCNA_02636</name>
</gene>
<dbReference type="SMR" id="A0A0H3CB19"/>
<reference evidence="1 2" key="1">
    <citation type="journal article" date="2010" name="J. Bacteriol.">
        <title>The genetic basis of laboratory adaptation in Caulobacter crescentus.</title>
        <authorList>
            <person name="Marks M.E."/>
            <person name="Castro-Rojas C.M."/>
            <person name="Teiling C."/>
            <person name="Du L."/>
            <person name="Kapatral V."/>
            <person name="Walunas T.L."/>
            <person name="Crosson S."/>
        </authorList>
    </citation>
    <scope>NUCLEOTIDE SEQUENCE [LARGE SCALE GENOMIC DNA]</scope>
    <source>
        <strain evidence="2">NA1000 / CB15N</strain>
    </source>
</reference>
<sequence length="132" mass="14389">MASSDDLRQLETITDAEQRNALALRLAQTGTPGLDAVLVKLIQRPDLADKRARLVHALSFVDCSDHVALLVELVASGGYEVAHEALQALETVDEADADEVEKARGVLDRARSVANLEGWREALLEELAELFD</sequence>
<dbReference type="AlphaFoldDB" id="A0A0H3CB19"/>
<keyword evidence="2" id="KW-1185">Reference proteome</keyword>
<dbReference type="KEGG" id="ccs:CCNA_02636"/>
<dbReference type="PATRIC" id="fig|565050.3.peg.2584"/>
<dbReference type="RefSeq" id="WP_010920410.1">
    <property type="nucleotide sequence ID" value="NC_011916.1"/>
</dbReference>
<dbReference type="HOGENOM" id="CLU_1913306_0_0_5"/>
<dbReference type="RefSeq" id="YP_002518009.1">
    <property type="nucleotide sequence ID" value="NC_011916.1"/>
</dbReference>
<dbReference type="GeneID" id="7332738"/>
<dbReference type="Proteomes" id="UP000001364">
    <property type="component" value="Chromosome"/>
</dbReference>
<dbReference type="EMBL" id="CP001340">
    <property type="protein sequence ID" value="ACL96101.1"/>
    <property type="molecule type" value="Genomic_DNA"/>
</dbReference>
<name>A0A0H3CB19_CAUVN</name>
<evidence type="ECO:0000313" key="1">
    <source>
        <dbReference type="EMBL" id="ACL96101.1"/>
    </source>
</evidence>
<evidence type="ECO:0000313" key="2">
    <source>
        <dbReference type="Proteomes" id="UP000001364"/>
    </source>
</evidence>
<proteinExistence type="predicted"/>